<keyword evidence="2" id="KW-1133">Transmembrane helix</keyword>
<organism evidence="3 4">
    <name type="scientific">Pseudocercospora eumusae</name>
    <dbReference type="NCBI Taxonomy" id="321146"/>
    <lineage>
        <taxon>Eukaryota</taxon>
        <taxon>Fungi</taxon>
        <taxon>Dikarya</taxon>
        <taxon>Ascomycota</taxon>
        <taxon>Pezizomycotina</taxon>
        <taxon>Dothideomycetes</taxon>
        <taxon>Dothideomycetidae</taxon>
        <taxon>Mycosphaerellales</taxon>
        <taxon>Mycosphaerellaceae</taxon>
        <taxon>Pseudocercospora</taxon>
    </lineage>
</organism>
<sequence>MPNDTPNNINSWERLERGECSLCRLRSLPRDPNRPCACNRLPDETESDFYMRIGTPLPNRAPRADNTPARRRRNRGQPEPEGSDPFVASSPLQGRGTIPFSIPPLAPPSPQTSRNPTLTPPNDPENIIVLHSPRNTPEPAAPWPSPASTHILPDTPLPSLARTPQPTTHTPSDSETHINSLNLHQLRHSRRQAATDLEHSTAHVHRLWQQGQVLEALKLANQALLKQAECEVLEARLEEAERNSNRSIGMRNATAAPLWIIVFMLLLLVVLMFDSPDRIYAREVQRRFWEGD</sequence>
<dbReference type="STRING" id="321146.A0A139HP70"/>
<feature type="compositionally biased region" description="Pro residues" evidence="1">
    <location>
        <begin position="101"/>
        <end position="110"/>
    </location>
</feature>
<feature type="compositionally biased region" description="Polar residues" evidence="1">
    <location>
        <begin position="162"/>
        <end position="178"/>
    </location>
</feature>
<name>A0A139HP70_9PEZI</name>
<evidence type="ECO:0000256" key="1">
    <source>
        <dbReference type="SAM" id="MobiDB-lite"/>
    </source>
</evidence>
<evidence type="ECO:0000313" key="4">
    <source>
        <dbReference type="Proteomes" id="UP000070133"/>
    </source>
</evidence>
<protein>
    <submittedName>
        <fullName evidence="3">Uncharacterized protein</fullName>
    </submittedName>
</protein>
<keyword evidence="2" id="KW-0812">Transmembrane</keyword>
<comment type="caution">
    <text evidence="3">The sequence shown here is derived from an EMBL/GenBank/DDBJ whole genome shotgun (WGS) entry which is preliminary data.</text>
</comment>
<keyword evidence="4" id="KW-1185">Reference proteome</keyword>
<feature type="region of interest" description="Disordered" evidence="1">
    <location>
        <begin position="50"/>
        <end position="178"/>
    </location>
</feature>
<evidence type="ECO:0000256" key="2">
    <source>
        <dbReference type="SAM" id="Phobius"/>
    </source>
</evidence>
<accession>A0A139HP70</accession>
<reference evidence="3 4" key="1">
    <citation type="submission" date="2015-07" db="EMBL/GenBank/DDBJ databases">
        <title>Comparative genomics of the Sigatoka disease complex on banana suggests a link between parallel evolutionary changes in Pseudocercospora fijiensis and Pseudocercospora eumusae and increased virulence on the banana host.</title>
        <authorList>
            <person name="Chang T.-C."/>
            <person name="Salvucci A."/>
            <person name="Crous P.W."/>
            <person name="Stergiopoulos I."/>
        </authorList>
    </citation>
    <scope>NUCLEOTIDE SEQUENCE [LARGE SCALE GENOMIC DNA]</scope>
    <source>
        <strain evidence="3 4">CBS 114824</strain>
    </source>
</reference>
<evidence type="ECO:0000313" key="3">
    <source>
        <dbReference type="EMBL" id="KXT04187.1"/>
    </source>
</evidence>
<dbReference type="EMBL" id="LFZN01000023">
    <property type="protein sequence ID" value="KXT04187.1"/>
    <property type="molecule type" value="Genomic_DNA"/>
</dbReference>
<dbReference type="Proteomes" id="UP000070133">
    <property type="component" value="Unassembled WGS sequence"/>
</dbReference>
<keyword evidence="2" id="KW-0472">Membrane</keyword>
<dbReference type="AlphaFoldDB" id="A0A139HP70"/>
<gene>
    <name evidence="3" type="ORF">AC578_91</name>
</gene>
<proteinExistence type="predicted"/>
<dbReference type="OrthoDB" id="10460457at2759"/>
<feature type="transmembrane region" description="Helical" evidence="2">
    <location>
        <begin position="256"/>
        <end position="273"/>
    </location>
</feature>